<dbReference type="EMBL" id="MT144609">
    <property type="protein sequence ID" value="QJA43590.1"/>
    <property type="molecule type" value="Genomic_DNA"/>
</dbReference>
<protein>
    <submittedName>
        <fullName evidence="1">Uncharacterized protein</fullName>
    </submittedName>
</protein>
<name>A0A6H1Z8Q8_9ZZZZ</name>
<dbReference type="AlphaFoldDB" id="A0A6H1Z8Q8"/>
<proteinExistence type="predicted"/>
<reference evidence="1" key="1">
    <citation type="submission" date="2020-03" db="EMBL/GenBank/DDBJ databases">
        <title>The deep terrestrial virosphere.</title>
        <authorList>
            <person name="Holmfeldt K."/>
            <person name="Nilsson E."/>
            <person name="Simone D."/>
            <person name="Lopez-Fernandez M."/>
            <person name="Wu X."/>
            <person name="de Brujin I."/>
            <person name="Lundin D."/>
            <person name="Andersson A."/>
            <person name="Bertilsson S."/>
            <person name="Dopson M."/>
        </authorList>
    </citation>
    <scope>NUCLEOTIDE SEQUENCE</scope>
    <source>
        <strain evidence="1">TM448B00310</strain>
    </source>
</reference>
<sequence>MRHLAVGKLEGKLESWKVGKLDAFNKCGSCAGKELYVCSKCTLLKYVWWRIKMESKVGVDWRPTNWEWIKKRILEESKPVFSPSSGYSGDTKDAIIEKTASAILEELERECVIVQDGQNG</sequence>
<organism evidence="1">
    <name type="scientific">viral metagenome</name>
    <dbReference type="NCBI Taxonomy" id="1070528"/>
    <lineage>
        <taxon>unclassified sequences</taxon>
        <taxon>metagenomes</taxon>
        <taxon>organismal metagenomes</taxon>
    </lineage>
</organism>
<gene>
    <name evidence="1" type="ORF">TM448B00310_0027</name>
</gene>
<accession>A0A6H1Z8Q8</accession>
<evidence type="ECO:0000313" key="1">
    <source>
        <dbReference type="EMBL" id="QJA43590.1"/>
    </source>
</evidence>